<dbReference type="RefSeq" id="WP_228856222.1">
    <property type="nucleotide sequence ID" value="NZ_AP024086.1"/>
</dbReference>
<keyword evidence="1" id="KW-0472">Membrane</keyword>
<evidence type="ECO:0000313" key="3">
    <source>
        <dbReference type="Proteomes" id="UP000826725"/>
    </source>
</evidence>
<gene>
    <name evidence="2" type="ORF">DGMP_07450</name>
</gene>
<sequence>MSYLFLKKYSHVNWALADQAMVSGVNFLTGILFARYLGLEEYGRFTLVWMAVLFCNSFQQAGIIAPMMSIGPKQTPEEEPGYYGAVCVQQVVWSMGCSLLLWLGVRLSYVFYPQWQIENLACPLAVTLLAWQLQDFLRRYFFVRNQGEWHFSMMPSVILAR</sequence>
<keyword evidence="1" id="KW-1133">Transmembrane helix</keyword>
<feature type="transmembrane region" description="Helical" evidence="1">
    <location>
        <begin position="82"/>
        <end position="105"/>
    </location>
</feature>
<dbReference type="KEGG" id="dbk:DGMP_07450"/>
<keyword evidence="1" id="KW-0812">Transmembrane</keyword>
<feature type="transmembrane region" description="Helical" evidence="1">
    <location>
        <begin position="20"/>
        <end position="38"/>
    </location>
</feature>
<keyword evidence="3" id="KW-1185">Reference proteome</keyword>
<accession>A0A8D5JL00</accession>
<dbReference type="AlphaFoldDB" id="A0A8D5JL00"/>
<feature type="transmembrane region" description="Helical" evidence="1">
    <location>
        <begin position="45"/>
        <end position="70"/>
    </location>
</feature>
<dbReference type="Proteomes" id="UP000826725">
    <property type="component" value="Chromosome"/>
</dbReference>
<proteinExistence type="predicted"/>
<protein>
    <recommendedName>
        <fullName evidence="4">Polysaccharide biosynthesis protein</fullName>
    </recommendedName>
</protein>
<name>A0A8D5JL00_9BACT</name>
<evidence type="ECO:0000313" key="2">
    <source>
        <dbReference type="EMBL" id="BCL60052.1"/>
    </source>
</evidence>
<reference evidence="2" key="1">
    <citation type="submission" date="2020-09" db="EMBL/GenBank/DDBJ databases">
        <title>Desulfogranum mesoprofundum gen. nov., sp. nov., a novel mesophilic, sulfate-reducing chemolithoautotroph isolated from a deep-sea hydrothermal vent chimney in the Suiyo Seamount.</title>
        <authorList>
            <person name="Hashimoto Y."/>
            <person name="Nakagawa S."/>
        </authorList>
    </citation>
    <scope>NUCLEOTIDE SEQUENCE</scope>
    <source>
        <strain evidence="2">KT2</strain>
    </source>
</reference>
<dbReference type="EMBL" id="AP024086">
    <property type="protein sequence ID" value="BCL60052.1"/>
    <property type="molecule type" value="Genomic_DNA"/>
</dbReference>
<evidence type="ECO:0008006" key="4">
    <source>
        <dbReference type="Google" id="ProtNLM"/>
    </source>
</evidence>
<organism evidence="2 3">
    <name type="scientific">Desulfomarina profundi</name>
    <dbReference type="NCBI Taxonomy" id="2772557"/>
    <lineage>
        <taxon>Bacteria</taxon>
        <taxon>Pseudomonadati</taxon>
        <taxon>Thermodesulfobacteriota</taxon>
        <taxon>Desulfobulbia</taxon>
        <taxon>Desulfobulbales</taxon>
        <taxon>Desulfobulbaceae</taxon>
        <taxon>Desulfomarina</taxon>
    </lineage>
</organism>
<evidence type="ECO:0000256" key="1">
    <source>
        <dbReference type="SAM" id="Phobius"/>
    </source>
</evidence>